<dbReference type="NCBIfam" id="NF009814">
    <property type="entry name" value="PRK13299.1"/>
    <property type="match status" value="1"/>
</dbReference>
<comment type="cofactor">
    <cofactor evidence="1 11">
        <name>Mg(2+)</name>
        <dbReference type="ChEBI" id="CHEBI:18420"/>
    </cofactor>
</comment>
<sequence length="400" mass="46486">MNKDLFLQAAPILQEIQDNGYEAYYVGGAVRDYLMDRPIHDIDITTSASPDEIEGIFTNTIPIGKEHGTINVVYNHENYEVTTFRAEDEYEDHRRPSEVIFVRDLYKDVERRDFTINAIAMDNQFNIKDYFNGYSDIQNKLIKTVGNPYERFNEDALRILRGLRFKSQLRFEIDSDAYKAMQEKIADTEYLSIERIIIELRKLLEGTDASIVYPLLNELQFFKYVPFFKSFNTSAIEIKDPIKLELLIAIMSFKQSSNISLSMLKISNDSKKKIQKYITLFNKLPDIKTKKALKVFVYDYGISTLSYILDMKDTLAANQIELGHPLIFNIESIDEINQNLIIRQRSDMMVNGKDILESLNQKGGPWLKDVLRNIECAIINQEIPNQKSEIINWVKTHVEI</sequence>
<feature type="binding site" evidence="11">
    <location>
        <position position="164"/>
    </location>
    <ligand>
        <name>CTP</name>
        <dbReference type="ChEBI" id="CHEBI:37563"/>
    </ligand>
</feature>
<dbReference type="GO" id="GO:0000049">
    <property type="term" value="F:tRNA binding"/>
    <property type="evidence" value="ECO:0007669"/>
    <property type="project" value="UniProtKB-UniRule"/>
</dbReference>
<dbReference type="PANTHER" id="PTHR46173">
    <property type="entry name" value="CCA TRNA NUCLEOTIDYLTRANSFERASE 1, MITOCHONDRIAL"/>
    <property type="match status" value="1"/>
</dbReference>
<evidence type="ECO:0000259" key="12">
    <source>
        <dbReference type="Pfam" id="PF01743"/>
    </source>
</evidence>
<dbReference type="CDD" id="cd05398">
    <property type="entry name" value="NT_ClassII-CCAase"/>
    <property type="match status" value="1"/>
</dbReference>
<feature type="binding site" evidence="11">
    <location>
        <position position="164"/>
    </location>
    <ligand>
        <name>ATP</name>
        <dbReference type="ChEBI" id="CHEBI:30616"/>
    </ligand>
</feature>
<keyword evidence="4 11" id="KW-0548">Nucleotidyltransferase</keyword>
<evidence type="ECO:0000256" key="4">
    <source>
        <dbReference type="ARBA" id="ARBA00022695"/>
    </source>
</evidence>
<evidence type="ECO:0000259" key="14">
    <source>
        <dbReference type="Pfam" id="PF13735"/>
    </source>
</evidence>
<organism evidence="15 16">
    <name type="scientific">Staphylococcus carnosus</name>
    <dbReference type="NCBI Taxonomy" id="1281"/>
    <lineage>
        <taxon>Bacteria</taxon>
        <taxon>Bacillati</taxon>
        <taxon>Bacillota</taxon>
        <taxon>Bacilli</taxon>
        <taxon>Bacillales</taxon>
        <taxon>Staphylococcaceae</taxon>
        <taxon>Staphylococcus</taxon>
    </lineage>
</organism>
<dbReference type="GO" id="GO:0004810">
    <property type="term" value="F:CCA tRNA nucleotidyltransferase activity"/>
    <property type="evidence" value="ECO:0007669"/>
    <property type="project" value="UniProtKB-UniRule"/>
</dbReference>
<comment type="subunit">
    <text evidence="11">Homodimer.</text>
</comment>
<comment type="catalytic activity">
    <reaction evidence="11">
        <text>a tRNA precursor + 2 CTP + ATP = a tRNA with a 3' CCA end + 3 diphosphate</text>
        <dbReference type="Rhea" id="RHEA:14433"/>
        <dbReference type="Rhea" id="RHEA-COMP:10465"/>
        <dbReference type="Rhea" id="RHEA-COMP:10468"/>
        <dbReference type="ChEBI" id="CHEBI:30616"/>
        <dbReference type="ChEBI" id="CHEBI:33019"/>
        <dbReference type="ChEBI" id="CHEBI:37563"/>
        <dbReference type="ChEBI" id="CHEBI:74896"/>
        <dbReference type="ChEBI" id="CHEBI:83071"/>
        <dbReference type="EC" id="2.7.7.72"/>
    </reaction>
</comment>
<feature type="binding site" evidence="11">
    <location>
        <position position="112"/>
    </location>
    <ligand>
        <name>CTP</name>
        <dbReference type="ChEBI" id="CHEBI:37563"/>
    </ligand>
</feature>
<keyword evidence="2 11" id="KW-0808">Transferase</keyword>
<comment type="function">
    <text evidence="11">Catalyzes the addition and repair of the essential 3'-terminal CCA sequence in tRNAs without using a nucleic acid template. Adds these three nucleotides in the order of C, C, and A to the tRNA nucleotide-73, using CTP and ATP as substrates and producing inorganic pyrophosphate. tRNA 3'-terminal CCA addition is required both for tRNA processing and repair. Also involved in tRNA surveillance by mediating tandem CCA addition to generate a CCACCA at the 3' terminus of unstable tRNAs. While stable tRNAs receive only 3'-terminal CCA, unstable tRNAs are marked with CCACCA and rapidly degraded.</text>
</comment>
<evidence type="ECO:0000313" key="15">
    <source>
        <dbReference type="EMBL" id="KKB26261.1"/>
    </source>
</evidence>
<feature type="binding site" evidence="11">
    <location>
        <position position="31"/>
    </location>
    <ligand>
        <name>ATP</name>
        <dbReference type="ChEBI" id="CHEBI:30616"/>
    </ligand>
</feature>
<evidence type="ECO:0000256" key="11">
    <source>
        <dbReference type="HAMAP-Rule" id="MF_01263"/>
    </source>
</evidence>
<gene>
    <name evidence="11" type="primary">cca</name>
    <name evidence="15" type="ORF">VV61_01885</name>
</gene>
<keyword evidence="5 11" id="KW-0479">Metal-binding</keyword>
<dbReference type="EC" id="2.7.7.72" evidence="11"/>
<dbReference type="GO" id="GO:0042245">
    <property type="term" value="P:RNA repair"/>
    <property type="evidence" value="ECO:0007669"/>
    <property type="project" value="UniProtKB-KW"/>
</dbReference>
<evidence type="ECO:0000256" key="3">
    <source>
        <dbReference type="ARBA" id="ARBA00022694"/>
    </source>
</evidence>
<evidence type="ECO:0000256" key="2">
    <source>
        <dbReference type="ARBA" id="ARBA00022679"/>
    </source>
</evidence>
<keyword evidence="3 11" id="KW-0819">tRNA processing</keyword>
<feature type="binding site" evidence="11">
    <location>
        <position position="31"/>
    </location>
    <ligand>
        <name>CTP</name>
        <dbReference type="ChEBI" id="CHEBI:37563"/>
    </ligand>
</feature>
<dbReference type="SUPFAM" id="SSF81891">
    <property type="entry name" value="Poly A polymerase C-terminal region-like"/>
    <property type="match status" value="1"/>
</dbReference>
<dbReference type="Gene3D" id="3.30.460.10">
    <property type="entry name" value="Beta Polymerase, domain 2"/>
    <property type="match status" value="1"/>
</dbReference>
<dbReference type="InterPro" id="IPR023068">
    <property type="entry name" value="CCA-adding_enz_firmicutes"/>
</dbReference>
<comment type="miscellaneous">
    <text evidence="11">A single active site specifically recognizes both ATP and CTP and is responsible for their addition.</text>
</comment>
<keyword evidence="9 11" id="KW-0460">Magnesium</keyword>
<evidence type="ECO:0000256" key="6">
    <source>
        <dbReference type="ARBA" id="ARBA00022741"/>
    </source>
</evidence>
<feature type="binding site" evidence="11">
    <location>
        <position position="158"/>
    </location>
    <ligand>
        <name>ATP</name>
        <dbReference type="ChEBI" id="CHEBI:30616"/>
    </ligand>
</feature>
<dbReference type="Pfam" id="PF01743">
    <property type="entry name" value="PolyA_pol"/>
    <property type="match status" value="1"/>
</dbReference>
<dbReference type="Pfam" id="PF13735">
    <property type="entry name" value="tRNA_NucTran2_2"/>
    <property type="match status" value="1"/>
</dbReference>
<dbReference type="Gene3D" id="1.10.246.80">
    <property type="match status" value="1"/>
</dbReference>
<evidence type="ECO:0000256" key="9">
    <source>
        <dbReference type="ARBA" id="ARBA00022842"/>
    </source>
</evidence>
<reference evidence="15 16" key="1">
    <citation type="submission" date="2015-03" db="EMBL/GenBank/DDBJ databases">
        <title>Draft Genome Sequence of S. carnosus subsp. utilis LTH 7013, Isolated from South Tirolean Ham.</title>
        <authorList>
            <person name="Mueller A."/>
            <person name="Huptas C."/>
            <person name="Wenning M."/>
            <person name="Weiss A."/>
            <person name="Schmidt H."/>
        </authorList>
    </citation>
    <scope>NUCLEOTIDE SEQUENCE [LARGE SCALE GENOMIC DNA]</scope>
    <source>
        <strain evidence="15 16">LTH7013</strain>
    </source>
</reference>
<evidence type="ECO:0000256" key="8">
    <source>
        <dbReference type="ARBA" id="ARBA00022840"/>
    </source>
</evidence>
<feature type="domain" description="CCA-adding enzyme C-terminal" evidence="14">
    <location>
        <begin position="247"/>
        <end position="394"/>
    </location>
</feature>
<feature type="domain" description="tRNA nucleotidyltransferase/poly(A) polymerase RNA and SrmB- binding" evidence="13">
    <location>
        <begin position="171"/>
        <end position="229"/>
    </location>
</feature>
<dbReference type="RefSeq" id="WP_046099321.1">
    <property type="nucleotide sequence ID" value="NZ_CP015552.1"/>
</dbReference>
<dbReference type="Pfam" id="PF12627">
    <property type="entry name" value="PolyA_pol_RNAbd"/>
    <property type="match status" value="1"/>
</dbReference>
<keyword evidence="10 11" id="KW-0694">RNA-binding</keyword>
<feature type="binding site" evidence="11">
    <location>
        <position position="41"/>
    </location>
    <ligand>
        <name>Mg(2+)</name>
        <dbReference type="ChEBI" id="CHEBI:18420"/>
    </ligand>
</feature>
<feature type="binding site" evidence="11">
    <location>
        <position position="28"/>
    </location>
    <ligand>
        <name>CTP</name>
        <dbReference type="ChEBI" id="CHEBI:37563"/>
    </ligand>
</feature>
<name>A0AAJ0NIX2_STACA</name>
<dbReference type="InterPro" id="IPR050264">
    <property type="entry name" value="Bact_CCA-adding_enz_type3_sf"/>
</dbReference>
<comment type="caution">
    <text evidence="15">The sequence shown here is derived from an EMBL/GenBank/DDBJ whole genome shotgun (WGS) entry which is preliminary data.</text>
</comment>
<feature type="binding site" evidence="11">
    <location>
        <position position="28"/>
    </location>
    <ligand>
        <name>ATP</name>
        <dbReference type="ChEBI" id="CHEBI:30616"/>
    </ligand>
</feature>
<feature type="binding site" evidence="11">
    <location>
        <position position="155"/>
    </location>
    <ligand>
        <name>ATP</name>
        <dbReference type="ChEBI" id="CHEBI:30616"/>
    </ligand>
</feature>
<dbReference type="GO" id="GO:0000287">
    <property type="term" value="F:magnesium ion binding"/>
    <property type="evidence" value="ECO:0007669"/>
    <property type="project" value="UniProtKB-UniRule"/>
</dbReference>
<evidence type="ECO:0000256" key="10">
    <source>
        <dbReference type="ARBA" id="ARBA00022884"/>
    </source>
</evidence>
<feature type="binding site" evidence="11">
    <location>
        <position position="155"/>
    </location>
    <ligand>
        <name>CTP</name>
        <dbReference type="ChEBI" id="CHEBI:37563"/>
    </ligand>
</feature>
<dbReference type="InterPro" id="IPR002646">
    <property type="entry name" value="PolA_pol_head_dom"/>
</dbReference>
<protein>
    <recommendedName>
        <fullName evidence="11">CCA-adding enzyme</fullName>
        <ecNumber evidence="11">2.7.7.72</ecNumber>
    </recommendedName>
    <alternativeName>
        <fullName evidence="11">CCA tRNA nucleotidyltransferase</fullName>
    </alternativeName>
    <alternativeName>
        <fullName evidence="11">tRNA CCA-pyrophosphorylase</fullName>
    </alternativeName>
    <alternativeName>
        <fullName evidence="11">tRNA adenylyl-/cytidylyl- transferase</fullName>
    </alternativeName>
    <alternativeName>
        <fullName evidence="11">tRNA nucleotidyltransferase</fullName>
    </alternativeName>
    <alternativeName>
        <fullName evidence="11">tRNA-NT</fullName>
    </alternativeName>
</protein>
<accession>A0AAJ0NIX2</accession>
<dbReference type="PANTHER" id="PTHR46173:SF1">
    <property type="entry name" value="CCA TRNA NUCLEOTIDYLTRANSFERASE 1, MITOCHONDRIAL"/>
    <property type="match status" value="1"/>
</dbReference>
<keyword evidence="7 11" id="KW-0692">RNA repair</keyword>
<dbReference type="Gene3D" id="1.10.3090.10">
    <property type="entry name" value="cca-adding enzyme, domain 2"/>
    <property type="match status" value="1"/>
</dbReference>
<feature type="binding site" evidence="11">
    <location>
        <position position="158"/>
    </location>
    <ligand>
        <name>CTP</name>
        <dbReference type="ChEBI" id="CHEBI:37563"/>
    </ligand>
</feature>
<dbReference type="GO" id="GO:0001680">
    <property type="term" value="P:tRNA 3'-terminal CCA addition"/>
    <property type="evidence" value="ECO:0007669"/>
    <property type="project" value="UniProtKB-UniRule"/>
</dbReference>
<evidence type="ECO:0000256" key="7">
    <source>
        <dbReference type="ARBA" id="ARBA00022800"/>
    </source>
</evidence>
<keyword evidence="8 11" id="KW-0067">ATP-binding</keyword>
<dbReference type="EMBL" id="LAIU01000001">
    <property type="protein sequence ID" value="KKB26261.1"/>
    <property type="molecule type" value="Genomic_DNA"/>
</dbReference>
<evidence type="ECO:0000313" key="16">
    <source>
        <dbReference type="Proteomes" id="UP000033530"/>
    </source>
</evidence>
<feature type="binding site" evidence="11">
    <location>
        <position position="112"/>
    </location>
    <ligand>
        <name>ATP</name>
        <dbReference type="ChEBI" id="CHEBI:30616"/>
    </ligand>
</feature>
<feature type="binding site" evidence="11">
    <location>
        <position position="43"/>
    </location>
    <ligand>
        <name>Mg(2+)</name>
        <dbReference type="ChEBI" id="CHEBI:18420"/>
    </ligand>
</feature>
<keyword evidence="6 11" id="KW-0547">Nucleotide-binding</keyword>
<dbReference type="Proteomes" id="UP000033530">
    <property type="component" value="Unassembled WGS sequence"/>
</dbReference>
<dbReference type="InterPro" id="IPR032810">
    <property type="entry name" value="CCA-adding_enz_C"/>
</dbReference>
<evidence type="ECO:0000256" key="1">
    <source>
        <dbReference type="ARBA" id="ARBA00001946"/>
    </source>
</evidence>
<dbReference type="GO" id="GO:0005524">
    <property type="term" value="F:ATP binding"/>
    <property type="evidence" value="ECO:0007669"/>
    <property type="project" value="UniProtKB-UniRule"/>
</dbReference>
<dbReference type="AlphaFoldDB" id="A0AAJ0NIX2"/>
<dbReference type="SUPFAM" id="SSF81301">
    <property type="entry name" value="Nucleotidyltransferase"/>
    <property type="match status" value="1"/>
</dbReference>
<feature type="binding site" evidence="11">
    <location>
        <position position="161"/>
    </location>
    <ligand>
        <name>ATP</name>
        <dbReference type="ChEBI" id="CHEBI:30616"/>
    </ligand>
</feature>
<proteinExistence type="inferred from homology"/>
<dbReference type="HAMAP" id="MF_01263">
    <property type="entry name" value="CCA_bact_type3"/>
    <property type="match status" value="1"/>
</dbReference>
<feature type="domain" description="Poly A polymerase head" evidence="12">
    <location>
        <begin position="23"/>
        <end position="142"/>
    </location>
</feature>
<evidence type="ECO:0000259" key="13">
    <source>
        <dbReference type="Pfam" id="PF12627"/>
    </source>
</evidence>
<evidence type="ECO:0000256" key="5">
    <source>
        <dbReference type="ARBA" id="ARBA00022723"/>
    </source>
</evidence>
<dbReference type="InterPro" id="IPR043519">
    <property type="entry name" value="NT_sf"/>
</dbReference>
<comment type="similarity">
    <text evidence="11">Belongs to the tRNA nucleotidyltransferase/poly(A) polymerase family. Bacterial CCA-adding enzyme type 3 subfamily.</text>
</comment>
<feature type="binding site" evidence="11">
    <location>
        <position position="161"/>
    </location>
    <ligand>
        <name>CTP</name>
        <dbReference type="ChEBI" id="CHEBI:37563"/>
    </ligand>
</feature>
<dbReference type="InterPro" id="IPR032828">
    <property type="entry name" value="PolyA_RNA-bd"/>
</dbReference>
<comment type="catalytic activity">
    <reaction evidence="11">
        <text>a tRNA with a 3' CCA end + 2 CTP + ATP = a tRNA with a 3' CCACCA end + 3 diphosphate</text>
        <dbReference type="Rhea" id="RHEA:76235"/>
        <dbReference type="Rhea" id="RHEA-COMP:10468"/>
        <dbReference type="Rhea" id="RHEA-COMP:18655"/>
        <dbReference type="ChEBI" id="CHEBI:30616"/>
        <dbReference type="ChEBI" id="CHEBI:33019"/>
        <dbReference type="ChEBI" id="CHEBI:37563"/>
        <dbReference type="ChEBI" id="CHEBI:83071"/>
        <dbReference type="ChEBI" id="CHEBI:195187"/>
    </reaction>
</comment>